<dbReference type="AlphaFoldDB" id="A0AAD9UUM8"/>
<dbReference type="EMBL" id="JARQWQ010000108">
    <property type="protein sequence ID" value="KAK2550591.1"/>
    <property type="molecule type" value="Genomic_DNA"/>
</dbReference>
<feature type="domain" description="CHAT" evidence="2">
    <location>
        <begin position="197"/>
        <end position="472"/>
    </location>
</feature>
<feature type="region of interest" description="Disordered" evidence="1">
    <location>
        <begin position="162"/>
        <end position="194"/>
    </location>
</feature>
<proteinExistence type="predicted"/>
<dbReference type="Proteomes" id="UP001249851">
    <property type="component" value="Unassembled WGS sequence"/>
</dbReference>
<accession>A0AAD9UUM8</accession>
<dbReference type="PANTHER" id="PTHR10098">
    <property type="entry name" value="RAPSYN-RELATED"/>
    <property type="match status" value="1"/>
</dbReference>
<reference evidence="3" key="2">
    <citation type="journal article" date="2023" name="Science">
        <title>Genomic signatures of disease resistance in endangered staghorn corals.</title>
        <authorList>
            <person name="Vollmer S.V."/>
            <person name="Selwyn J.D."/>
            <person name="Despard B.A."/>
            <person name="Roesel C.L."/>
        </authorList>
    </citation>
    <scope>NUCLEOTIDE SEQUENCE</scope>
    <source>
        <strain evidence="3">K2</strain>
    </source>
</reference>
<organism evidence="3 4">
    <name type="scientific">Acropora cervicornis</name>
    <name type="common">Staghorn coral</name>
    <dbReference type="NCBI Taxonomy" id="6130"/>
    <lineage>
        <taxon>Eukaryota</taxon>
        <taxon>Metazoa</taxon>
        <taxon>Cnidaria</taxon>
        <taxon>Anthozoa</taxon>
        <taxon>Hexacorallia</taxon>
        <taxon>Scleractinia</taxon>
        <taxon>Astrocoeniina</taxon>
        <taxon>Acroporidae</taxon>
        <taxon>Acropora</taxon>
    </lineage>
</organism>
<reference evidence="3" key="1">
    <citation type="journal article" date="2023" name="G3 (Bethesda)">
        <title>Whole genome assembly and annotation of the endangered Caribbean coral Acropora cervicornis.</title>
        <authorList>
            <person name="Selwyn J.D."/>
            <person name="Vollmer S.V."/>
        </authorList>
    </citation>
    <scope>NUCLEOTIDE SEQUENCE</scope>
    <source>
        <strain evidence="3">K2</strain>
    </source>
</reference>
<name>A0AAD9UUM8_ACRCE</name>
<dbReference type="InterPro" id="IPR024983">
    <property type="entry name" value="CHAT_dom"/>
</dbReference>
<sequence>MAEGADTSMQKFDDETLRGKYCETLADARAALQLRPNYIKAIERGASACMKLGMYEEAGMWCDKGLAVSFYDFWNTWDIAILLRNKVKQRLCMCTSHFIGSTELSSVKRSVFRKDRQQWLIRGGLVVKSGVKKTSDVDTTAFFHSLMKTVLTDIGVRSETGASCEDRSLDEEKDERGEHELPSETHPAHENNQSDGLRSLYDFLIAPMADSIDGDELVIVPEGHLCLVPFAALKDKNSKYLSESLRIRVSPSLTILKTIADCPADYHNKSGALLVGDPWVQEIVTGMKKLKQLPCARKEVEMIGKILNTKPLTDRQATKDEVLKRLSSVALVHIAAHGRMATGESALCPNPDRTSERPEQADYLLTITDVLEVKLRAKLVVLNCCHSGCAQVKAEGVVGIARAFLGAGARSVLVSLWAIDDAATLEFMKEFYQQLAEGKSASEALSRAMKSMRQSDDFSKVKYWAPFVLIGDDVTLDFGGGHK</sequence>
<evidence type="ECO:0000256" key="1">
    <source>
        <dbReference type="SAM" id="MobiDB-lite"/>
    </source>
</evidence>
<gene>
    <name evidence="3" type="ORF">P5673_028641</name>
</gene>
<dbReference type="SUPFAM" id="SSF48452">
    <property type="entry name" value="TPR-like"/>
    <property type="match status" value="1"/>
</dbReference>
<dbReference type="Pfam" id="PF12770">
    <property type="entry name" value="CHAT"/>
    <property type="match status" value="1"/>
</dbReference>
<dbReference type="InterPro" id="IPR011990">
    <property type="entry name" value="TPR-like_helical_dom_sf"/>
</dbReference>
<evidence type="ECO:0000313" key="3">
    <source>
        <dbReference type="EMBL" id="KAK2550591.1"/>
    </source>
</evidence>
<feature type="compositionally biased region" description="Basic and acidic residues" evidence="1">
    <location>
        <begin position="174"/>
        <end position="189"/>
    </location>
</feature>
<dbReference type="Gene3D" id="1.25.40.10">
    <property type="entry name" value="Tetratricopeptide repeat domain"/>
    <property type="match status" value="1"/>
</dbReference>
<dbReference type="PANTHER" id="PTHR10098:SF108">
    <property type="entry name" value="TETRATRICOPEPTIDE REPEAT PROTEIN 28"/>
    <property type="match status" value="1"/>
</dbReference>
<keyword evidence="4" id="KW-1185">Reference proteome</keyword>
<comment type="caution">
    <text evidence="3">The sequence shown here is derived from an EMBL/GenBank/DDBJ whole genome shotgun (WGS) entry which is preliminary data.</text>
</comment>
<protein>
    <submittedName>
        <fullName evidence="3">Tetratricopeptide repeat protein 28</fullName>
    </submittedName>
</protein>
<evidence type="ECO:0000313" key="4">
    <source>
        <dbReference type="Proteomes" id="UP001249851"/>
    </source>
</evidence>
<evidence type="ECO:0000259" key="2">
    <source>
        <dbReference type="Pfam" id="PF12770"/>
    </source>
</evidence>